<dbReference type="EMBL" id="JAFKMG010000950">
    <property type="protein sequence ID" value="MBN8799770.1"/>
    <property type="molecule type" value="Genomic_DNA"/>
</dbReference>
<feature type="signal peptide" evidence="7">
    <location>
        <begin position="1"/>
        <end position="19"/>
    </location>
</feature>
<evidence type="ECO:0000313" key="8">
    <source>
        <dbReference type="EMBL" id="MBN8799770.1"/>
    </source>
</evidence>
<sequence length="108" mass="11889">MKTSLFRPLLAAAAVLALAACGKPATDESRLVVAATAVPHAEILQVVKPILEKQGVTLDVRVFNDYVQPNDQLVQKQVDANYFQTEPYLDAYNRDRKTQLVTVVGVHI</sequence>
<proteinExistence type="inferred from homology"/>
<evidence type="ECO:0000256" key="2">
    <source>
        <dbReference type="ARBA" id="ARBA00008973"/>
    </source>
</evidence>
<evidence type="ECO:0000256" key="5">
    <source>
        <dbReference type="ARBA" id="ARBA00023139"/>
    </source>
</evidence>
<gene>
    <name evidence="8" type="ORF">J0H45_10540</name>
</gene>
<comment type="subcellular location">
    <subcellularLocation>
        <location evidence="1">Membrane</location>
        <topology evidence="1">Lipid-anchor</topology>
    </subcellularLocation>
</comment>
<evidence type="ECO:0000313" key="9">
    <source>
        <dbReference type="Proteomes" id="UP000664815"/>
    </source>
</evidence>
<keyword evidence="4" id="KW-0472">Membrane</keyword>
<dbReference type="AlphaFoldDB" id="A0A9D8KXD7"/>
<dbReference type="PANTHER" id="PTHR30429">
    <property type="entry name" value="D-METHIONINE-BINDING LIPOPROTEIN METQ"/>
    <property type="match status" value="1"/>
</dbReference>
<protein>
    <submittedName>
        <fullName evidence="8">Methionine ABC transporter substrate-binding protein</fullName>
    </submittedName>
</protein>
<dbReference type="Proteomes" id="UP000664815">
    <property type="component" value="Unassembled WGS sequence"/>
</dbReference>
<keyword evidence="3 7" id="KW-0732">Signal</keyword>
<organism evidence="8 9">
    <name type="scientific">Stenotrophomonas nitritireducens</name>
    <dbReference type="NCBI Taxonomy" id="83617"/>
    <lineage>
        <taxon>Bacteria</taxon>
        <taxon>Pseudomonadati</taxon>
        <taxon>Pseudomonadota</taxon>
        <taxon>Gammaproteobacteria</taxon>
        <taxon>Lysobacterales</taxon>
        <taxon>Lysobacteraceae</taxon>
        <taxon>Stenotrophomonas</taxon>
    </lineage>
</organism>
<accession>A0A9D8KXD7</accession>
<feature type="non-terminal residue" evidence="8">
    <location>
        <position position="108"/>
    </location>
</feature>
<dbReference type="Gene3D" id="3.40.190.10">
    <property type="entry name" value="Periplasmic binding protein-like II"/>
    <property type="match status" value="1"/>
</dbReference>
<evidence type="ECO:0000256" key="3">
    <source>
        <dbReference type="ARBA" id="ARBA00022729"/>
    </source>
</evidence>
<reference evidence="8" key="1">
    <citation type="submission" date="2021-02" db="EMBL/GenBank/DDBJ databases">
        <title>Thiocyanate and organic carbon inputs drive convergent selection for specific autotrophic Afipia and Thiobacillus strains within complex microbiomes.</title>
        <authorList>
            <person name="Huddy R.J."/>
            <person name="Sachdeva R."/>
            <person name="Kadzinga F."/>
            <person name="Kantor R.S."/>
            <person name="Harrison S.T.L."/>
            <person name="Banfield J.F."/>
        </authorList>
    </citation>
    <scope>NUCLEOTIDE SEQUENCE</scope>
    <source>
        <strain evidence="8">SCN18_10_11_15_R1_P_69_7</strain>
    </source>
</reference>
<dbReference type="InterPro" id="IPR004872">
    <property type="entry name" value="Lipoprotein_NlpA"/>
</dbReference>
<dbReference type="PANTHER" id="PTHR30429:SF0">
    <property type="entry name" value="METHIONINE-BINDING LIPOPROTEIN METQ"/>
    <property type="match status" value="1"/>
</dbReference>
<keyword evidence="5" id="KW-0564">Palmitate</keyword>
<dbReference type="PROSITE" id="PS51257">
    <property type="entry name" value="PROKAR_LIPOPROTEIN"/>
    <property type="match status" value="1"/>
</dbReference>
<comment type="caution">
    <text evidence="8">The sequence shown here is derived from an EMBL/GenBank/DDBJ whole genome shotgun (WGS) entry which is preliminary data.</text>
</comment>
<feature type="chain" id="PRO_5039423856" evidence="7">
    <location>
        <begin position="20"/>
        <end position="108"/>
    </location>
</feature>
<comment type="similarity">
    <text evidence="2">Belongs to the NlpA lipoprotein family.</text>
</comment>
<keyword evidence="6" id="KW-0449">Lipoprotein</keyword>
<dbReference type="Pfam" id="PF03180">
    <property type="entry name" value="Lipoprotein_9"/>
    <property type="match status" value="1"/>
</dbReference>
<dbReference type="SUPFAM" id="SSF53850">
    <property type="entry name" value="Periplasmic binding protein-like II"/>
    <property type="match status" value="1"/>
</dbReference>
<evidence type="ECO:0000256" key="7">
    <source>
        <dbReference type="SAM" id="SignalP"/>
    </source>
</evidence>
<name>A0A9D8KXD7_9GAMM</name>
<evidence type="ECO:0000256" key="4">
    <source>
        <dbReference type="ARBA" id="ARBA00023136"/>
    </source>
</evidence>
<evidence type="ECO:0000256" key="6">
    <source>
        <dbReference type="ARBA" id="ARBA00023288"/>
    </source>
</evidence>
<evidence type="ECO:0000256" key="1">
    <source>
        <dbReference type="ARBA" id="ARBA00004635"/>
    </source>
</evidence>
<dbReference type="GO" id="GO:0016020">
    <property type="term" value="C:membrane"/>
    <property type="evidence" value="ECO:0007669"/>
    <property type="project" value="UniProtKB-SubCell"/>
</dbReference>